<dbReference type="InterPro" id="IPR006652">
    <property type="entry name" value="Kelch_1"/>
</dbReference>
<proteinExistence type="predicted"/>
<sequence>MVVYDKGTPIIPNSPHSSGGSITKYGVSPALPSGLALDPATGVIAGTPSIVAPVTIYVVTGSNSAGSVTARVQIEVEDGIAAPDSLSYPDNPVIYTTGVQISPNTPTTSGGEITQYAVEPALPAGLTLDPQTGVISGTPAAVTAPANYTITGSNSAGSAQAQVNIQVQAQTAPPTSLTYSDPAPVYVAGRVIAQDVPELAGGAATAYSVSPALPAGLSVDAQTGVISGTPQNAQPQTAYAVTASNSAGSVTAQVAITVTATGQWLSVDDLTQARYAHTATLLPNGKVLVTGGANNLGVPLSSTELYDPASNTWAAGAGMTQARSAHTATLLPNGKVLAAGGAGILFSGEVYDPASDTWTPVVAAVTTTDVRSAHTATLLPNGKVLIAGGVDDFGSALASARIYDPVSNGWTSAASMNQARRAHTATLLPNGKVLVAGGAGILFSGEVYDPASDTWTPAVAAVTTTDVRSAHTATLLPNGKVLIAGGVDGSGSALSTTKIYDPVSNGWTSAASMNQARSAHTATLLSNGKVLVAGGRGNALSSAEIYDPNNDTWTAVASMNQGRAVYAATLLSDGRVLVEGGHGSVAGFLGALSSTEAYMP</sequence>
<dbReference type="EMBL" id="LNJQ01000004">
    <property type="protein sequence ID" value="KWZ37228.1"/>
    <property type="molecule type" value="Genomic_DNA"/>
</dbReference>
<dbReference type="SUPFAM" id="SSF50965">
    <property type="entry name" value="Galactose oxidase, central domain"/>
    <property type="match status" value="1"/>
</dbReference>
<dbReference type="InterPro" id="IPR011043">
    <property type="entry name" value="Gal_Oxase/kelch_b-propeller"/>
</dbReference>
<dbReference type="InterPro" id="IPR015919">
    <property type="entry name" value="Cadherin-like_sf"/>
</dbReference>
<name>A0ABR5T1X2_9BURK</name>
<keyword evidence="4" id="KW-1185">Reference proteome</keyword>
<dbReference type="Gene3D" id="2.60.40.10">
    <property type="entry name" value="Immunoglobulins"/>
    <property type="match status" value="2"/>
</dbReference>
<dbReference type="Gene3D" id="2.130.10.80">
    <property type="entry name" value="Galactose oxidase/kelch, beta-propeller"/>
    <property type="match status" value="2"/>
</dbReference>
<accession>A0ABR5T1X2</accession>
<evidence type="ECO:0000256" key="2">
    <source>
        <dbReference type="ARBA" id="ARBA00022737"/>
    </source>
</evidence>
<dbReference type="Proteomes" id="UP000070255">
    <property type="component" value="Unassembled WGS sequence"/>
</dbReference>
<evidence type="ECO:0000313" key="3">
    <source>
        <dbReference type="EMBL" id="KWZ37228.1"/>
    </source>
</evidence>
<protein>
    <submittedName>
        <fullName evidence="3">Uncharacterized protein</fullName>
    </submittedName>
</protein>
<dbReference type="PANTHER" id="PTHR24412:SF497">
    <property type="entry name" value="KELCH-LIKE PROTEIN 18"/>
    <property type="match status" value="1"/>
</dbReference>
<dbReference type="SUPFAM" id="SSF49313">
    <property type="entry name" value="Cadherin-like"/>
    <property type="match status" value="2"/>
</dbReference>
<keyword evidence="2" id="KW-0677">Repeat</keyword>
<organism evidence="3 4">
    <name type="scientific">Burkholderia savannae</name>
    <dbReference type="NCBI Taxonomy" id="1637837"/>
    <lineage>
        <taxon>Bacteria</taxon>
        <taxon>Pseudomonadati</taxon>
        <taxon>Pseudomonadota</taxon>
        <taxon>Betaproteobacteria</taxon>
        <taxon>Burkholderiales</taxon>
        <taxon>Burkholderiaceae</taxon>
        <taxon>Burkholderia</taxon>
        <taxon>pseudomallei group</taxon>
    </lineage>
</organism>
<evidence type="ECO:0000256" key="1">
    <source>
        <dbReference type="ARBA" id="ARBA00022441"/>
    </source>
</evidence>
<dbReference type="SMART" id="SM00612">
    <property type="entry name" value="Kelch"/>
    <property type="match status" value="6"/>
</dbReference>
<dbReference type="InterPro" id="IPR013783">
    <property type="entry name" value="Ig-like_fold"/>
</dbReference>
<dbReference type="InterPro" id="IPR037293">
    <property type="entry name" value="Gal_Oxidase_central_sf"/>
</dbReference>
<keyword evidence="1" id="KW-0880">Kelch repeat</keyword>
<gene>
    <name evidence="3" type="ORF">WS72_19660</name>
</gene>
<reference evidence="3 4" key="1">
    <citation type="submission" date="2015-11" db="EMBL/GenBank/DDBJ databases">
        <authorList>
            <person name="Sahl J."/>
            <person name="Wagner D."/>
            <person name="Keim P."/>
        </authorList>
    </citation>
    <scope>NUCLEOTIDE SEQUENCE [LARGE SCALE GENOMIC DNA]</scope>
    <source>
        <strain evidence="3 4">BDU18</strain>
    </source>
</reference>
<dbReference type="Gene3D" id="2.120.10.80">
    <property type="entry name" value="Kelch-type beta propeller"/>
    <property type="match status" value="2"/>
</dbReference>
<dbReference type="InterPro" id="IPR015915">
    <property type="entry name" value="Kelch-typ_b-propeller"/>
</dbReference>
<dbReference type="SUPFAM" id="SSF117281">
    <property type="entry name" value="Kelch motif"/>
    <property type="match status" value="1"/>
</dbReference>
<evidence type="ECO:0000313" key="4">
    <source>
        <dbReference type="Proteomes" id="UP000070255"/>
    </source>
</evidence>
<dbReference type="Pfam" id="PF01344">
    <property type="entry name" value="Kelch_1"/>
    <property type="match status" value="2"/>
</dbReference>
<dbReference type="PANTHER" id="PTHR24412">
    <property type="entry name" value="KELCH PROTEIN"/>
    <property type="match status" value="1"/>
</dbReference>
<dbReference type="Pfam" id="PF05345">
    <property type="entry name" value="He_PIG"/>
    <property type="match status" value="2"/>
</dbReference>
<dbReference type="Pfam" id="PF24681">
    <property type="entry name" value="Kelch_KLHDC2_KLHL20_DRC7"/>
    <property type="match status" value="1"/>
</dbReference>
<comment type="caution">
    <text evidence="3">The sequence shown here is derived from an EMBL/GenBank/DDBJ whole genome shotgun (WGS) entry which is preliminary data.</text>
</comment>